<dbReference type="Gene3D" id="3.40.390.10">
    <property type="entry name" value="Collagenase (Catalytic Domain)"/>
    <property type="match status" value="1"/>
</dbReference>
<feature type="chain" id="PRO_5042848976" evidence="1">
    <location>
        <begin position="22"/>
        <end position="365"/>
    </location>
</feature>
<feature type="signal peptide" evidence="1">
    <location>
        <begin position="1"/>
        <end position="21"/>
    </location>
</feature>
<dbReference type="Proteomes" id="UP001316803">
    <property type="component" value="Unassembled WGS sequence"/>
</dbReference>
<comment type="caution">
    <text evidence="2">The sequence shown here is derived from an EMBL/GenBank/DDBJ whole genome shotgun (WGS) entry which is preliminary data.</text>
</comment>
<organism evidence="2 3">
    <name type="scientific">Knufia fluminis</name>
    <dbReference type="NCBI Taxonomy" id="191047"/>
    <lineage>
        <taxon>Eukaryota</taxon>
        <taxon>Fungi</taxon>
        <taxon>Dikarya</taxon>
        <taxon>Ascomycota</taxon>
        <taxon>Pezizomycotina</taxon>
        <taxon>Eurotiomycetes</taxon>
        <taxon>Chaetothyriomycetidae</taxon>
        <taxon>Chaetothyriales</taxon>
        <taxon>Trichomeriaceae</taxon>
        <taxon>Knufia</taxon>
    </lineage>
</organism>
<dbReference type="GO" id="GO:0008237">
    <property type="term" value="F:metallopeptidase activity"/>
    <property type="evidence" value="ECO:0007669"/>
    <property type="project" value="InterPro"/>
</dbReference>
<sequence>MRLTTLLTLIVSFVNSPVVKLRWPSNSLFDLGHEPLAVNFSDPIPSQEIEQRLDRNLTIEKRVETADGPAADHIIFRLFDFQNFPANDQNTRRNQAAQACIEAIIMLVDSLQAMNNMDDTRIENSFHRYFNQEHVGEVKLVIESLVRQLEGPIFEGAQHCIPAPELLPLLVWYGSPPQIPNLCDGTLLALPEVLDAAGDPVEPSVQYMVICPRWYENGKWRLLDDIKQEQQPYWATSFGYGASISQPGAGLESASSDIVHELLHWWSFLGNFANAVIEDEAFLLEDLGFNQETEARTPWLALQMKTRKPKLCTSNDENYMWFIREAFYTRRWNKPGNWWDALQDIQPGDPYVTPDNRLQGFDKPG</sequence>
<accession>A0AAN8ELB3</accession>
<name>A0AAN8ELB3_9EURO</name>
<keyword evidence="1" id="KW-0732">Signal</keyword>
<dbReference type="AlphaFoldDB" id="A0AAN8ELB3"/>
<evidence type="ECO:0000313" key="2">
    <source>
        <dbReference type="EMBL" id="KAK5949351.1"/>
    </source>
</evidence>
<gene>
    <name evidence="2" type="ORF">OHC33_009523</name>
</gene>
<dbReference type="EMBL" id="JAKLMC020000036">
    <property type="protein sequence ID" value="KAK5949351.1"/>
    <property type="molecule type" value="Genomic_DNA"/>
</dbReference>
<evidence type="ECO:0000256" key="1">
    <source>
        <dbReference type="SAM" id="SignalP"/>
    </source>
</evidence>
<protein>
    <submittedName>
        <fullName evidence="2">Uncharacterized protein</fullName>
    </submittedName>
</protein>
<evidence type="ECO:0000313" key="3">
    <source>
        <dbReference type="Proteomes" id="UP001316803"/>
    </source>
</evidence>
<dbReference type="InterPro" id="IPR024079">
    <property type="entry name" value="MetalloPept_cat_dom_sf"/>
</dbReference>
<reference evidence="2 3" key="1">
    <citation type="submission" date="2022-12" db="EMBL/GenBank/DDBJ databases">
        <title>Genomic features and morphological characterization of a novel Knufia sp. strain isolated from spacecraft assembly facility.</title>
        <authorList>
            <person name="Teixeira M."/>
            <person name="Chander A.M."/>
            <person name="Stajich J.E."/>
            <person name="Venkateswaran K."/>
        </authorList>
    </citation>
    <scope>NUCLEOTIDE SEQUENCE [LARGE SCALE GENOMIC DNA]</scope>
    <source>
        <strain evidence="2 3">FJI-L2-BK-P2</strain>
    </source>
</reference>
<keyword evidence="3" id="KW-1185">Reference proteome</keyword>
<proteinExistence type="predicted"/>